<dbReference type="eggNOG" id="ENOG502QWS6">
    <property type="taxonomic scope" value="Eukaryota"/>
</dbReference>
<keyword evidence="2" id="KW-0472">Membrane</keyword>
<sequence>MTAAVCVVVTVPTEAEELRLNPRSCSCCGGSFGGKRISELGADLCERCWRLGHIAASDGEVSLASISLQQHLPSRPHHPLPTRSQSRALVMPYLKNNATLEHVLRAIVDELRLEDVFWSQDVEGKQLQARFHMRQDEKYEKLLCTLQDWGVGERPGSQVSALTCLETRVKSRAQGFKETEDGQSLAQDEDQEQSQGWQSFMDSVRCRLNVNQVVRQVRRDATLTFDFVVLLMAAALLSCVGLVENSFLFLSSSMLISPLMGPIIAAIFGSVIGDRELRCLGLKNELLGIAVSVGIGFFFGGIVCGFGHFFAISSGLTEEIVSRCDTHSLAIGICTALASGAAGAIAVLGGNTGSLVGVAISASLLPPAVNAGLLWALAIGTHLLPPDHELLGSLAKHRTYSTDLSIELLVCAAVSMALTLLNIVCVWLMGVVVLRIKEVAPAVQRHHKFWRHDVRTAREVALLDPALQDAIDRLDESQMDLEAPHYQHTWSPGMEHPRRISQSGGTSHSVAPGSAKDQPNNYHTVHGFKEFCITLHRLKTVKKEPTTPLSIMDLFTHGAIPEASSGPTTNTSPQTQTQTTTTTTTTGGSGFSSCRSLPDATSLSRLWPHRRPSEPSLPSSSPDRSFSPGAITQQESSKERSKRNVHWRKEQQHQDRHQQERNSDPPRQGDNMTSRENSPRRRTGQVLIPLPTLEESSPLRPLADRPLILRTESEELSLDIEPADDEFQV</sequence>
<organism evidence="3 4">
    <name type="scientific">Drosophila ananassae</name>
    <name type="common">Fruit fly</name>
    <dbReference type="NCBI Taxonomy" id="7217"/>
    <lineage>
        <taxon>Eukaryota</taxon>
        <taxon>Metazoa</taxon>
        <taxon>Ecdysozoa</taxon>
        <taxon>Arthropoda</taxon>
        <taxon>Hexapoda</taxon>
        <taxon>Insecta</taxon>
        <taxon>Pterygota</taxon>
        <taxon>Neoptera</taxon>
        <taxon>Endopterygota</taxon>
        <taxon>Diptera</taxon>
        <taxon>Brachycera</taxon>
        <taxon>Muscomorpha</taxon>
        <taxon>Ephydroidea</taxon>
        <taxon>Drosophilidae</taxon>
        <taxon>Drosophila</taxon>
        <taxon>Sophophora</taxon>
    </lineage>
</organism>
<feature type="region of interest" description="Disordered" evidence="1">
    <location>
        <begin position="559"/>
        <end position="701"/>
    </location>
</feature>
<dbReference type="GeneID" id="6504828"/>
<proteinExistence type="predicted"/>
<evidence type="ECO:0000313" key="4">
    <source>
        <dbReference type="Proteomes" id="UP000007801"/>
    </source>
</evidence>
<feature type="compositionally biased region" description="Polar residues" evidence="1">
    <location>
        <begin position="591"/>
        <end position="604"/>
    </location>
</feature>
<dbReference type="HOGENOM" id="CLU_023318_1_0_1"/>
<gene>
    <name evidence="3" type="primary">Dana\GF22161</name>
    <name evidence="3" type="synonym">dana_GLEANR_6141</name>
    <name evidence="3" type="ORF">GF22161</name>
</gene>
<name>B3MYK5_DROAN</name>
<feature type="transmembrane region" description="Helical" evidence="2">
    <location>
        <begin position="329"/>
        <end position="348"/>
    </location>
</feature>
<feature type="compositionally biased region" description="Low complexity" evidence="1">
    <location>
        <begin position="564"/>
        <end position="586"/>
    </location>
</feature>
<keyword evidence="2" id="KW-0812">Transmembrane</keyword>
<dbReference type="AlphaFoldDB" id="B3MYK5"/>
<evidence type="ECO:0000313" key="3">
    <source>
        <dbReference type="EMBL" id="EDV32699.2"/>
    </source>
</evidence>
<dbReference type="EMBL" id="CH902632">
    <property type="protein sequence ID" value="EDV32699.2"/>
    <property type="molecule type" value="Genomic_DNA"/>
</dbReference>
<accession>B3MYK5</accession>
<feature type="transmembrane region" description="Helical" evidence="2">
    <location>
        <begin position="286"/>
        <end position="309"/>
    </location>
</feature>
<dbReference type="PANTHER" id="PTHR20992:SF9">
    <property type="entry name" value="AT15442P-RELATED"/>
    <property type="match status" value="1"/>
</dbReference>
<evidence type="ECO:0000256" key="2">
    <source>
        <dbReference type="SAM" id="Phobius"/>
    </source>
</evidence>
<evidence type="ECO:0000256" key="1">
    <source>
        <dbReference type="SAM" id="MobiDB-lite"/>
    </source>
</evidence>
<dbReference type="PANTHER" id="PTHR20992">
    <property type="entry name" value="AT15442P-RELATED"/>
    <property type="match status" value="1"/>
</dbReference>
<dbReference type="Pfam" id="PF04087">
    <property type="entry name" value="DUF389"/>
    <property type="match status" value="1"/>
</dbReference>
<dbReference type="Proteomes" id="UP000007801">
    <property type="component" value="Unassembled WGS sequence"/>
</dbReference>
<keyword evidence="4" id="KW-1185">Reference proteome</keyword>
<feature type="compositionally biased region" description="Low complexity" evidence="1">
    <location>
        <begin position="614"/>
        <end position="628"/>
    </location>
</feature>
<feature type="transmembrane region" description="Helical" evidence="2">
    <location>
        <begin position="223"/>
        <end position="243"/>
    </location>
</feature>
<reference evidence="3 4" key="1">
    <citation type="journal article" date="2007" name="Nature">
        <title>Evolution of genes and genomes on the Drosophila phylogeny.</title>
        <authorList>
            <consortium name="Drosophila 12 Genomes Consortium"/>
            <person name="Clark A.G."/>
            <person name="Eisen M.B."/>
            <person name="Smith D.R."/>
            <person name="Bergman C.M."/>
            <person name="Oliver B."/>
            <person name="Markow T.A."/>
            <person name="Kaufman T.C."/>
            <person name="Kellis M."/>
            <person name="Gelbart W."/>
            <person name="Iyer V.N."/>
            <person name="Pollard D.A."/>
            <person name="Sackton T.B."/>
            <person name="Larracuente A.M."/>
            <person name="Singh N.D."/>
            <person name="Abad J.P."/>
            <person name="Abt D.N."/>
            <person name="Adryan B."/>
            <person name="Aguade M."/>
            <person name="Akashi H."/>
            <person name="Anderson W.W."/>
            <person name="Aquadro C.F."/>
            <person name="Ardell D.H."/>
            <person name="Arguello R."/>
            <person name="Artieri C.G."/>
            <person name="Barbash D.A."/>
            <person name="Barker D."/>
            <person name="Barsanti P."/>
            <person name="Batterham P."/>
            <person name="Batzoglou S."/>
            <person name="Begun D."/>
            <person name="Bhutkar A."/>
            <person name="Blanco E."/>
            <person name="Bosak S.A."/>
            <person name="Bradley R.K."/>
            <person name="Brand A.D."/>
            <person name="Brent M.R."/>
            <person name="Brooks A.N."/>
            <person name="Brown R.H."/>
            <person name="Butlin R.K."/>
            <person name="Caggese C."/>
            <person name="Calvi B.R."/>
            <person name="Bernardo de Carvalho A."/>
            <person name="Caspi A."/>
            <person name="Castrezana S."/>
            <person name="Celniker S.E."/>
            <person name="Chang J.L."/>
            <person name="Chapple C."/>
            <person name="Chatterji S."/>
            <person name="Chinwalla A."/>
            <person name="Civetta A."/>
            <person name="Clifton S.W."/>
            <person name="Comeron J.M."/>
            <person name="Costello J.C."/>
            <person name="Coyne J.A."/>
            <person name="Daub J."/>
            <person name="David R.G."/>
            <person name="Delcher A.L."/>
            <person name="Delehaunty K."/>
            <person name="Do C.B."/>
            <person name="Ebling H."/>
            <person name="Edwards K."/>
            <person name="Eickbush T."/>
            <person name="Evans J.D."/>
            <person name="Filipski A."/>
            <person name="Findeiss S."/>
            <person name="Freyhult E."/>
            <person name="Fulton L."/>
            <person name="Fulton R."/>
            <person name="Garcia A.C."/>
            <person name="Gardiner A."/>
            <person name="Garfield D.A."/>
            <person name="Garvin B.E."/>
            <person name="Gibson G."/>
            <person name="Gilbert D."/>
            <person name="Gnerre S."/>
            <person name="Godfrey J."/>
            <person name="Good R."/>
            <person name="Gotea V."/>
            <person name="Gravely B."/>
            <person name="Greenberg A.J."/>
            <person name="Griffiths-Jones S."/>
            <person name="Gross S."/>
            <person name="Guigo R."/>
            <person name="Gustafson E.A."/>
            <person name="Haerty W."/>
            <person name="Hahn M.W."/>
            <person name="Halligan D.L."/>
            <person name="Halpern A.L."/>
            <person name="Halter G.M."/>
            <person name="Han M.V."/>
            <person name="Heger A."/>
            <person name="Hillier L."/>
            <person name="Hinrichs A.S."/>
            <person name="Holmes I."/>
            <person name="Hoskins R.A."/>
            <person name="Hubisz M.J."/>
            <person name="Hultmark D."/>
            <person name="Huntley M.A."/>
            <person name="Jaffe D.B."/>
            <person name="Jagadeeshan S."/>
            <person name="Jeck W.R."/>
            <person name="Johnson J."/>
            <person name="Jones C.D."/>
            <person name="Jordan W.C."/>
            <person name="Karpen G.H."/>
            <person name="Kataoka E."/>
            <person name="Keightley P.D."/>
            <person name="Kheradpour P."/>
            <person name="Kirkness E.F."/>
            <person name="Koerich L.B."/>
            <person name="Kristiansen K."/>
            <person name="Kudrna D."/>
            <person name="Kulathinal R.J."/>
            <person name="Kumar S."/>
            <person name="Kwok R."/>
            <person name="Lander E."/>
            <person name="Langley C.H."/>
            <person name="Lapoint R."/>
            <person name="Lazzaro B.P."/>
            <person name="Lee S.J."/>
            <person name="Levesque L."/>
            <person name="Li R."/>
            <person name="Lin C.F."/>
            <person name="Lin M.F."/>
            <person name="Lindblad-Toh K."/>
            <person name="Llopart A."/>
            <person name="Long M."/>
            <person name="Low L."/>
            <person name="Lozovsky E."/>
            <person name="Lu J."/>
            <person name="Luo M."/>
            <person name="Machado C.A."/>
            <person name="Makalowski W."/>
            <person name="Marzo M."/>
            <person name="Matsuda M."/>
            <person name="Matzkin L."/>
            <person name="McAllister B."/>
            <person name="McBride C.S."/>
            <person name="McKernan B."/>
            <person name="McKernan K."/>
            <person name="Mendez-Lago M."/>
            <person name="Minx P."/>
            <person name="Mollenhauer M.U."/>
            <person name="Montooth K."/>
            <person name="Mount S.M."/>
            <person name="Mu X."/>
            <person name="Myers E."/>
            <person name="Negre B."/>
            <person name="Newfeld S."/>
            <person name="Nielsen R."/>
            <person name="Noor M.A."/>
            <person name="O'Grady P."/>
            <person name="Pachter L."/>
            <person name="Papaceit M."/>
            <person name="Parisi M.J."/>
            <person name="Parisi M."/>
            <person name="Parts L."/>
            <person name="Pedersen J.S."/>
            <person name="Pesole G."/>
            <person name="Phillippy A.M."/>
            <person name="Ponting C.P."/>
            <person name="Pop M."/>
            <person name="Porcelli D."/>
            <person name="Powell J.R."/>
            <person name="Prohaska S."/>
            <person name="Pruitt K."/>
            <person name="Puig M."/>
            <person name="Quesneville H."/>
            <person name="Ram K.R."/>
            <person name="Rand D."/>
            <person name="Rasmussen M.D."/>
            <person name="Reed L.K."/>
            <person name="Reenan R."/>
            <person name="Reily A."/>
            <person name="Remington K.A."/>
            <person name="Rieger T.T."/>
            <person name="Ritchie M.G."/>
            <person name="Robin C."/>
            <person name="Rogers Y.H."/>
            <person name="Rohde C."/>
            <person name="Rozas J."/>
            <person name="Rubenfield M.J."/>
            <person name="Ruiz A."/>
            <person name="Russo S."/>
            <person name="Salzberg S.L."/>
            <person name="Sanchez-Gracia A."/>
            <person name="Saranga D.J."/>
            <person name="Sato H."/>
            <person name="Schaeffer S.W."/>
            <person name="Schatz M.C."/>
            <person name="Schlenke T."/>
            <person name="Schwartz R."/>
            <person name="Segarra C."/>
            <person name="Singh R.S."/>
            <person name="Sirot L."/>
            <person name="Sirota M."/>
            <person name="Sisneros N.B."/>
            <person name="Smith C.D."/>
            <person name="Smith T.F."/>
            <person name="Spieth J."/>
            <person name="Stage D.E."/>
            <person name="Stark A."/>
            <person name="Stephan W."/>
            <person name="Strausberg R.L."/>
            <person name="Strempel S."/>
            <person name="Sturgill D."/>
            <person name="Sutton G."/>
            <person name="Sutton G.G."/>
            <person name="Tao W."/>
            <person name="Teichmann S."/>
            <person name="Tobari Y.N."/>
            <person name="Tomimura Y."/>
            <person name="Tsolas J.M."/>
            <person name="Valente V.L."/>
            <person name="Venter E."/>
            <person name="Venter J.C."/>
            <person name="Vicario S."/>
            <person name="Vieira F.G."/>
            <person name="Vilella A.J."/>
            <person name="Villasante A."/>
            <person name="Walenz B."/>
            <person name="Wang J."/>
            <person name="Wasserman M."/>
            <person name="Watts T."/>
            <person name="Wilson D."/>
            <person name="Wilson R.K."/>
            <person name="Wing R.A."/>
            <person name="Wolfner M.F."/>
            <person name="Wong A."/>
            <person name="Wong G.K."/>
            <person name="Wu C.I."/>
            <person name="Wu G."/>
            <person name="Yamamoto D."/>
            <person name="Yang H.P."/>
            <person name="Yang S.P."/>
            <person name="Yorke J.A."/>
            <person name="Yoshida K."/>
            <person name="Zdobnov E."/>
            <person name="Zhang P."/>
            <person name="Zhang Y."/>
            <person name="Zimin A.V."/>
            <person name="Baldwin J."/>
            <person name="Abdouelleil A."/>
            <person name="Abdulkadir J."/>
            <person name="Abebe A."/>
            <person name="Abera B."/>
            <person name="Abreu J."/>
            <person name="Acer S.C."/>
            <person name="Aftuck L."/>
            <person name="Alexander A."/>
            <person name="An P."/>
            <person name="Anderson E."/>
            <person name="Anderson S."/>
            <person name="Arachi H."/>
            <person name="Azer M."/>
            <person name="Bachantsang P."/>
            <person name="Barry A."/>
            <person name="Bayul T."/>
            <person name="Berlin A."/>
            <person name="Bessette D."/>
            <person name="Bloom T."/>
            <person name="Blye J."/>
            <person name="Boguslavskiy L."/>
            <person name="Bonnet C."/>
            <person name="Boukhgalter B."/>
            <person name="Bourzgui I."/>
            <person name="Brown A."/>
            <person name="Cahill P."/>
            <person name="Channer S."/>
            <person name="Cheshatsang Y."/>
            <person name="Chuda L."/>
            <person name="Citroen M."/>
            <person name="Collymore A."/>
            <person name="Cooke P."/>
            <person name="Costello M."/>
            <person name="D'Aco K."/>
            <person name="Daza R."/>
            <person name="De Haan G."/>
            <person name="DeGray S."/>
            <person name="DeMaso C."/>
            <person name="Dhargay N."/>
            <person name="Dooley K."/>
            <person name="Dooley E."/>
            <person name="Doricent M."/>
            <person name="Dorje P."/>
            <person name="Dorjee K."/>
            <person name="Dupes A."/>
            <person name="Elong R."/>
            <person name="Falk J."/>
            <person name="Farina A."/>
            <person name="Faro S."/>
            <person name="Ferguson D."/>
            <person name="Fisher S."/>
            <person name="Foley C.D."/>
            <person name="Franke A."/>
            <person name="Friedrich D."/>
            <person name="Gadbois L."/>
            <person name="Gearin G."/>
            <person name="Gearin C.R."/>
            <person name="Giannoukos G."/>
            <person name="Goode T."/>
            <person name="Graham J."/>
            <person name="Grandbois E."/>
            <person name="Grewal S."/>
            <person name="Gyaltsen K."/>
            <person name="Hafez N."/>
            <person name="Hagos B."/>
            <person name="Hall J."/>
            <person name="Henson C."/>
            <person name="Hollinger A."/>
            <person name="Honan T."/>
            <person name="Huard M.D."/>
            <person name="Hughes L."/>
            <person name="Hurhula B."/>
            <person name="Husby M.E."/>
            <person name="Kamat A."/>
            <person name="Kanga B."/>
            <person name="Kashin S."/>
            <person name="Khazanovich D."/>
            <person name="Kisner P."/>
            <person name="Lance K."/>
            <person name="Lara M."/>
            <person name="Lee W."/>
            <person name="Lennon N."/>
            <person name="Letendre F."/>
            <person name="LeVine R."/>
            <person name="Lipovsky A."/>
            <person name="Liu X."/>
            <person name="Liu J."/>
            <person name="Liu S."/>
            <person name="Lokyitsang T."/>
            <person name="Lokyitsang Y."/>
            <person name="Lubonja R."/>
            <person name="Lui A."/>
            <person name="MacDonald P."/>
            <person name="Magnisalis V."/>
            <person name="Maru K."/>
            <person name="Matthews C."/>
            <person name="McCusker W."/>
            <person name="McDonough S."/>
            <person name="Mehta T."/>
            <person name="Meldrim J."/>
            <person name="Meneus L."/>
            <person name="Mihai O."/>
            <person name="Mihalev A."/>
            <person name="Mihova T."/>
            <person name="Mittelman R."/>
            <person name="Mlenga V."/>
            <person name="Montmayeur A."/>
            <person name="Mulrain L."/>
            <person name="Navidi A."/>
            <person name="Naylor J."/>
            <person name="Negash T."/>
            <person name="Nguyen T."/>
            <person name="Nguyen N."/>
            <person name="Nicol R."/>
            <person name="Norbu C."/>
            <person name="Norbu N."/>
            <person name="Novod N."/>
            <person name="O'Neill B."/>
            <person name="Osman S."/>
            <person name="Markiewicz E."/>
            <person name="Oyono O.L."/>
            <person name="Patti C."/>
            <person name="Phunkhang P."/>
            <person name="Pierre F."/>
            <person name="Priest M."/>
            <person name="Raghuraman S."/>
            <person name="Rege F."/>
            <person name="Reyes R."/>
            <person name="Rise C."/>
            <person name="Rogov P."/>
            <person name="Ross K."/>
            <person name="Ryan E."/>
            <person name="Settipalli S."/>
            <person name="Shea T."/>
            <person name="Sherpa N."/>
            <person name="Shi L."/>
            <person name="Shih D."/>
            <person name="Sparrow T."/>
            <person name="Spaulding J."/>
            <person name="Stalker J."/>
            <person name="Stange-Thomann N."/>
            <person name="Stavropoulos S."/>
            <person name="Stone C."/>
            <person name="Strader C."/>
            <person name="Tesfaye S."/>
            <person name="Thomson T."/>
            <person name="Thoulutsang Y."/>
            <person name="Thoulutsang D."/>
            <person name="Topham K."/>
            <person name="Topping I."/>
            <person name="Tsamla T."/>
            <person name="Vassiliev H."/>
            <person name="Vo A."/>
            <person name="Wangchuk T."/>
            <person name="Wangdi T."/>
            <person name="Weiand M."/>
            <person name="Wilkinson J."/>
            <person name="Wilson A."/>
            <person name="Yadav S."/>
            <person name="Young G."/>
            <person name="Yu Q."/>
            <person name="Zembek L."/>
            <person name="Zhong D."/>
            <person name="Zimmer A."/>
            <person name="Zwirko Z."/>
            <person name="Jaffe D.B."/>
            <person name="Alvarez P."/>
            <person name="Brockman W."/>
            <person name="Butler J."/>
            <person name="Chin C."/>
            <person name="Gnerre S."/>
            <person name="Grabherr M."/>
            <person name="Kleber M."/>
            <person name="Mauceli E."/>
            <person name="MacCallum I."/>
        </authorList>
    </citation>
    <scope>NUCLEOTIDE SEQUENCE [LARGE SCALE GENOMIC DNA]</scope>
    <source>
        <strain evidence="4">Tucson 14024-0371.13</strain>
    </source>
</reference>
<dbReference type="InParanoid" id="B3MYK5"/>
<feature type="region of interest" description="Disordered" evidence="1">
    <location>
        <begin position="487"/>
        <end position="521"/>
    </location>
</feature>
<keyword evidence="2" id="KW-1133">Transmembrane helix</keyword>
<feature type="transmembrane region" description="Helical" evidence="2">
    <location>
        <begin position="355"/>
        <end position="384"/>
    </location>
</feature>
<dbReference type="KEGG" id="dan:6504828"/>
<feature type="transmembrane region" description="Helical" evidence="2">
    <location>
        <begin position="255"/>
        <end position="274"/>
    </location>
</feature>
<dbReference type="OrthoDB" id="543859at2759"/>
<evidence type="ECO:0008006" key="5">
    <source>
        <dbReference type="Google" id="ProtNLM"/>
    </source>
</evidence>
<feature type="compositionally biased region" description="Basic and acidic residues" evidence="1">
    <location>
        <begin position="647"/>
        <end position="664"/>
    </location>
</feature>
<feature type="transmembrane region" description="Helical" evidence="2">
    <location>
        <begin position="404"/>
        <end position="434"/>
    </location>
</feature>
<protein>
    <recommendedName>
        <fullName evidence="5">Transmembrane protein</fullName>
    </recommendedName>
</protein>
<dbReference type="InterPro" id="IPR005240">
    <property type="entry name" value="DUF389"/>
</dbReference>
<feature type="compositionally biased region" description="Polar residues" evidence="1">
    <location>
        <begin position="500"/>
        <end position="509"/>
    </location>
</feature>